<gene>
    <name evidence="1" type="ORF">MYCIT1_LOCUS3027</name>
</gene>
<dbReference type="EMBL" id="CAVNYO010000040">
    <property type="protein sequence ID" value="CAK5263564.1"/>
    <property type="molecule type" value="Genomic_DNA"/>
</dbReference>
<feature type="non-terminal residue" evidence="1">
    <location>
        <position position="53"/>
    </location>
</feature>
<protein>
    <submittedName>
        <fullName evidence="1">Uncharacterized protein</fullName>
    </submittedName>
</protein>
<sequence>EDPLCADLLAGLPLFVWAAPHSEELVACVAVSELLPVCARDTVSIMLSPADVP</sequence>
<organism evidence="1 2">
    <name type="scientific">Mycena citricolor</name>
    <dbReference type="NCBI Taxonomy" id="2018698"/>
    <lineage>
        <taxon>Eukaryota</taxon>
        <taxon>Fungi</taxon>
        <taxon>Dikarya</taxon>
        <taxon>Basidiomycota</taxon>
        <taxon>Agaricomycotina</taxon>
        <taxon>Agaricomycetes</taxon>
        <taxon>Agaricomycetidae</taxon>
        <taxon>Agaricales</taxon>
        <taxon>Marasmiineae</taxon>
        <taxon>Mycenaceae</taxon>
        <taxon>Mycena</taxon>
    </lineage>
</organism>
<evidence type="ECO:0000313" key="2">
    <source>
        <dbReference type="Proteomes" id="UP001295794"/>
    </source>
</evidence>
<dbReference type="AlphaFoldDB" id="A0AAD2GT65"/>
<accession>A0AAD2GT65</accession>
<evidence type="ECO:0000313" key="1">
    <source>
        <dbReference type="EMBL" id="CAK5263564.1"/>
    </source>
</evidence>
<dbReference type="Proteomes" id="UP001295794">
    <property type="component" value="Unassembled WGS sequence"/>
</dbReference>
<comment type="caution">
    <text evidence="1">The sequence shown here is derived from an EMBL/GenBank/DDBJ whole genome shotgun (WGS) entry which is preliminary data.</text>
</comment>
<reference evidence="1" key="1">
    <citation type="submission" date="2023-11" db="EMBL/GenBank/DDBJ databases">
        <authorList>
            <person name="De Vega J J."/>
            <person name="De Vega J J."/>
        </authorList>
    </citation>
    <scope>NUCLEOTIDE SEQUENCE</scope>
</reference>
<name>A0AAD2GT65_9AGAR</name>
<proteinExistence type="predicted"/>
<keyword evidence="2" id="KW-1185">Reference proteome</keyword>